<protein>
    <submittedName>
        <fullName evidence="2">Uncharacterized protein</fullName>
    </submittedName>
</protein>
<dbReference type="HOGENOM" id="CLU_2321874_0_0_1"/>
<keyword evidence="3" id="KW-1185">Reference proteome</keyword>
<evidence type="ECO:0000256" key="1">
    <source>
        <dbReference type="SAM" id="MobiDB-lite"/>
    </source>
</evidence>
<dbReference type="Proteomes" id="UP000054279">
    <property type="component" value="Unassembled WGS sequence"/>
</dbReference>
<feature type="compositionally biased region" description="Polar residues" evidence="1">
    <location>
        <begin position="1"/>
        <end position="10"/>
    </location>
</feature>
<dbReference type="AlphaFoldDB" id="A0A0C9VJL8"/>
<accession>A0A0C9VJL8</accession>
<sequence>MTADPQSVAQTPPPVVITPAPTAITPLPDTVAPSISAKDVLIADKVAHTDPGIGTDVSMEDASPPAPMQITAAVPVNTDGLIDIPPSGFPPSNTSTTKP</sequence>
<evidence type="ECO:0000313" key="2">
    <source>
        <dbReference type="EMBL" id="KIJ41807.1"/>
    </source>
</evidence>
<reference evidence="2 3" key="1">
    <citation type="submission" date="2014-06" db="EMBL/GenBank/DDBJ databases">
        <title>Evolutionary Origins and Diversification of the Mycorrhizal Mutualists.</title>
        <authorList>
            <consortium name="DOE Joint Genome Institute"/>
            <consortium name="Mycorrhizal Genomics Consortium"/>
            <person name="Kohler A."/>
            <person name="Kuo A."/>
            <person name="Nagy L.G."/>
            <person name="Floudas D."/>
            <person name="Copeland A."/>
            <person name="Barry K.W."/>
            <person name="Cichocki N."/>
            <person name="Veneault-Fourrey C."/>
            <person name="LaButti K."/>
            <person name="Lindquist E.A."/>
            <person name="Lipzen A."/>
            <person name="Lundell T."/>
            <person name="Morin E."/>
            <person name="Murat C."/>
            <person name="Riley R."/>
            <person name="Ohm R."/>
            <person name="Sun H."/>
            <person name="Tunlid A."/>
            <person name="Henrissat B."/>
            <person name="Grigoriev I.V."/>
            <person name="Hibbett D.S."/>
            <person name="Martin F."/>
        </authorList>
    </citation>
    <scope>NUCLEOTIDE SEQUENCE [LARGE SCALE GENOMIC DNA]</scope>
    <source>
        <strain evidence="2 3">SS14</strain>
    </source>
</reference>
<evidence type="ECO:0000313" key="3">
    <source>
        <dbReference type="Proteomes" id="UP000054279"/>
    </source>
</evidence>
<dbReference type="EMBL" id="KN837134">
    <property type="protein sequence ID" value="KIJ41807.1"/>
    <property type="molecule type" value="Genomic_DNA"/>
</dbReference>
<name>A0A0C9VJL8_SPHS4</name>
<gene>
    <name evidence="2" type="ORF">M422DRAFT_255121</name>
</gene>
<organism evidence="2 3">
    <name type="scientific">Sphaerobolus stellatus (strain SS14)</name>
    <dbReference type="NCBI Taxonomy" id="990650"/>
    <lineage>
        <taxon>Eukaryota</taxon>
        <taxon>Fungi</taxon>
        <taxon>Dikarya</taxon>
        <taxon>Basidiomycota</taxon>
        <taxon>Agaricomycotina</taxon>
        <taxon>Agaricomycetes</taxon>
        <taxon>Phallomycetidae</taxon>
        <taxon>Geastrales</taxon>
        <taxon>Sphaerobolaceae</taxon>
        <taxon>Sphaerobolus</taxon>
    </lineage>
</organism>
<proteinExistence type="predicted"/>
<feature type="region of interest" description="Disordered" evidence="1">
    <location>
        <begin position="1"/>
        <end position="21"/>
    </location>
</feature>